<organism evidence="7 8">
    <name type="scientific">Somion occarium</name>
    <dbReference type="NCBI Taxonomy" id="3059160"/>
    <lineage>
        <taxon>Eukaryota</taxon>
        <taxon>Fungi</taxon>
        <taxon>Dikarya</taxon>
        <taxon>Basidiomycota</taxon>
        <taxon>Agaricomycotina</taxon>
        <taxon>Agaricomycetes</taxon>
        <taxon>Polyporales</taxon>
        <taxon>Cerrenaceae</taxon>
        <taxon>Somion</taxon>
    </lineage>
</organism>
<evidence type="ECO:0000256" key="4">
    <source>
        <dbReference type="ARBA" id="ARBA00022827"/>
    </source>
</evidence>
<reference evidence="8" key="1">
    <citation type="submission" date="2024-04" db="EMBL/GenBank/DDBJ databases">
        <authorList>
            <person name="Shaw F."/>
            <person name="Minotto A."/>
        </authorList>
    </citation>
    <scope>NUCLEOTIDE SEQUENCE [LARGE SCALE GENOMIC DNA]</scope>
</reference>
<keyword evidence="8" id="KW-1185">Reference proteome</keyword>
<feature type="signal peptide" evidence="5">
    <location>
        <begin position="1"/>
        <end position="25"/>
    </location>
</feature>
<dbReference type="Proteomes" id="UP001497453">
    <property type="component" value="Chromosome 6"/>
</dbReference>
<dbReference type="Gene3D" id="3.30.560.10">
    <property type="entry name" value="Glucose Oxidase, domain 3"/>
    <property type="match status" value="1"/>
</dbReference>
<evidence type="ECO:0000313" key="7">
    <source>
        <dbReference type="EMBL" id="CAL1711876.1"/>
    </source>
</evidence>
<dbReference type="Pfam" id="PF05199">
    <property type="entry name" value="GMC_oxred_C"/>
    <property type="match status" value="1"/>
</dbReference>
<dbReference type="Pfam" id="PF00732">
    <property type="entry name" value="GMC_oxred_N"/>
    <property type="match status" value="1"/>
</dbReference>
<dbReference type="InterPro" id="IPR012132">
    <property type="entry name" value="GMC_OxRdtase"/>
</dbReference>
<comment type="similarity">
    <text evidence="2">Belongs to the GMC oxidoreductase family.</text>
</comment>
<keyword evidence="3" id="KW-0285">Flavoprotein</keyword>
<accession>A0ABP1DVN8</accession>
<dbReference type="SUPFAM" id="SSF54373">
    <property type="entry name" value="FAD-linked reductases, C-terminal domain"/>
    <property type="match status" value="1"/>
</dbReference>
<evidence type="ECO:0000256" key="2">
    <source>
        <dbReference type="ARBA" id="ARBA00010790"/>
    </source>
</evidence>
<evidence type="ECO:0000313" key="8">
    <source>
        <dbReference type="Proteomes" id="UP001497453"/>
    </source>
</evidence>
<dbReference type="InterPro" id="IPR000172">
    <property type="entry name" value="GMC_OxRdtase_N"/>
</dbReference>
<evidence type="ECO:0000256" key="1">
    <source>
        <dbReference type="ARBA" id="ARBA00001974"/>
    </source>
</evidence>
<feature type="chain" id="PRO_5046610149" description="Glucose-methanol-choline oxidoreductase N-terminal domain-containing protein" evidence="5">
    <location>
        <begin position="26"/>
        <end position="605"/>
    </location>
</feature>
<dbReference type="PROSITE" id="PS00624">
    <property type="entry name" value="GMC_OXRED_2"/>
    <property type="match status" value="1"/>
</dbReference>
<name>A0ABP1DVN8_9APHY</name>
<keyword evidence="5" id="KW-0732">Signal</keyword>
<sequence length="605" mass="64972">MKLMINAQPWLYAALCFLLHSSSNAKVLSSPAELTVREYDFIVVGGGTAGSVVASRLSEDPQVAVLLIEAGGSHEGLLNLEAPFLGVTLPNTAVDWNYTAVPQVGLNNRTFHYTRGYVLGGSSSVNLLTWNRGSNDLWDRWATLTGDDGWSWNQVEKYYLKTSRLVPSADGHDTIGQVDPSVHGYGPVQVSVPGFELPTDSITETASRELGGRFAFNVDFNSGNFVGTGYMQSTVGGGERSSAATAYLPPLVQSRTNLDILLNTRATKLVKSGSSKLGPIFQTVEIASSPTDKRILVSAKKEVIVSAGAFATPQLLLLSGIGPANDLKSVSITPIVDLPDVGQYLLDHALLPNYFSVSTNGTWDDLLRNPAVFNATLEEWIENRQGLFVDSPGNTLSYLRLPENSPAFNDTPDPASGPLSPHTEFIVVDGFAAFGPVPQPATGNYITILTAVVSTTSSGAVTLASSDPFDLPLIDPRLLTTSFDIEAMIQTMKDAQTFLQASPWQKAYRPVPFGDLATATTDELKAQYARQNTFTESHPSGTARMSPDQADWGVVDSKLRLKGAQGVRVVDASVFPAIPECHIQAPIYVIAERASDLIKSAYGLL</sequence>
<keyword evidence="4" id="KW-0274">FAD</keyword>
<dbReference type="PIRSF" id="PIRSF000137">
    <property type="entry name" value="Alcohol_oxidase"/>
    <property type="match status" value="1"/>
</dbReference>
<dbReference type="Gene3D" id="3.50.50.60">
    <property type="entry name" value="FAD/NAD(P)-binding domain"/>
    <property type="match status" value="1"/>
</dbReference>
<dbReference type="EMBL" id="OZ037949">
    <property type="protein sequence ID" value="CAL1711876.1"/>
    <property type="molecule type" value="Genomic_DNA"/>
</dbReference>
<dbReference type="InterPro" id="IPR036188">
    <property type="entry name" value="FAD/NAD-bd_sf"/>
</dbReference>
<evidence type="ECO:0000259" key="6">
    <source>
        <dbReference type="PROSITE" id="PS00624"/>
    </source>
</evidence>
<comment type="cofactor">
    <cofactor evidence="1">
        <name>FAD</name>
        <dbReference type="ChEBI" id="CHEBI:57692"/>
    </cofactor>
</comment>
<protein>
    <recommendedName>
        <fullName evidence="6">Glucose-methanol-choline oxidoreductase N-terminal domain-containing protein</fullName>
    </recommendedName>
</protein>
<dbReference type="PANTHER" id="PTHR11552:SF147">
    <property type="entry name" value="CHOLINE DEHYDROGENASE, MITOCHONDRIAL"/>
    <property type="match status" value="1"/>
</dbReference>
<dbReference type="PANTHER" id="PTHR11552">
    <property type="entry name" value="GLUCOSE-METHANOL-CHOLINE GMC OXIDOREDUCTASE"/>
    <property type="match status" value="1"/>
</dbReference>
<proteinExistence type="inferred from homology"/>
<gene>
    <name evidence="7" type="ORF">GFSPODELE1_LOCUS8542</name>
</gene>
<feature type="domain" description="Glucose-methanol-choline oxidoreductase N-terminal" evidence="6">
    <location>
        <begin position="308"/>
        <end position="322"/>
    </location>
</feature>
<dbReference type="InterPro" id="IPR007867">
    <property type="entry name" value="GMC_OxRtase_C"/>
</dbReference>
<evidence type="ECO:0000256" key="5">
    <source>
        <dbReference type="SAM" id="SignalP"/>
    </source>
</evidence>
<dbReference type="SUPFAM" id="SSF51905">
    <property type="entry name" value="FAD/NAD(P)-binding domain"/>
    <property type="match status" value="1"/>
</dbReference>
<evidence type="ECO:0000256" key="3">
    <source>
        <dbReference type="ARBA" id="ARBA00022630"/>
    </source>
</evidence>